<dbReference type="SUPFAM" id="SSF103515">
    <property type="entry name" value="Autotransporter"/>
    <property type="match status" value="1"/>
</dbReference>
<keyword evidence="4 6" id="KW-0378">Hydrolase</keyword>
<feature type="active site" description="Charge relay system" evidence="6">
    <location>
        <position position="118"/>
    </location>
</feature>
<evidence type="ECO:0000256" key="5">
    <source>
        <dbReference type="ARBA" id="ARBA00022825"/>
    </source>
</evidence>
<dbReference type="Pfam" id="PF00082">
    <property type="entry name" value="Peptidase_S8"/>
    <property type="match status" value="1"/>
</dbReference>
<evidence type="ECO:0000256" key="7">
    <source>
        <dbReference type="SAM" id="MobiDB-lite"/>
    </source>
</evidence>
<dbReference type="PANTHER" id="PTHR43806">
    <property type="entry name" value="PEPTIDASE S8"/>
    <property type="match status" value="1"/>
</dbReference>
<dbReference type="NCBIfam" id="TIGR02601">
    <property type="entry name" value="autotrns_rpt"/>
    <property type="match status" value="1"/>
</dbReference>
<comment type="caution">
    <text evidence="10">The sequence shown here is derived from an EMBL/GenBank/DDBJ whole genome shotgun (WGS) entry which is preliminary data.</text>
</comment>
<feature type="signal peptide" evidence="8">
    <location>
        <begin position="1"/>
        <end position="22"/>
    </location>
</feature>
<dbReference type="PROSITE" id="PS51208">
    <property type="entry name" value="AUTOTRANSPORTER"/>
    <property type="match status" value="1"/>
</dbReference>
<dbReference type="InterPro" id="IPR005546">
    <property type="entry name" value="Autotransporte_beta"/>
</dbReference>
<dbReference type="InterPro" id="IPR036709">
    <property type="entry name" value="Autotransporte_beta_dom_sf"/>
</dbReference>
<dbReference type="Proteomes" id="UP000614058">
    <property type="component" value="Unassembled WGS sequence"/>
</dbReference>
<reference evidence="10 11" key="1">
    <citation type="journal article" date="2021" name="Pathogens">
        <title>Isolation and Characterization of Kingella bonacorsii sp. nov., A Novel Kingella Species Detected in a Stable Periodontitis Subject.</title>
        <authorList>
            <person name="Antezack A."/>
            <person name="Boxberger M."/>
            <person name="Rolland C."/>
            <person name="Monnet-Corti V."/>
            <person name="La Scola B."/>
        </authorList>
    </citation>
    <scope>NUCLEOTIDE SEQUENCE [LARGE SCALE GENOMIC DNA]</scope>
    <source>
        <strain evidence="10 11">Marseille-Q4569</strain>
    </source>
</reference>
<feature type="chain" id="PRO_5046351101" evidence="8">
    <location>
        <begin position="23"/>
        <end position="913"/>
    </location>
</feature>
<evidence type="ECO:0000313" key="10">
    <source>
        <dbReference type="EMBL" id="MBK0397173.1"/>
    </source>
</evidence>
<dbReference type="PROSITE" id="PS51257">
    <property type="entry name" value="PROKAR_LIPOPROTEIN"/>
    <property type="match status" value="1"/>
</dbReference>
<feature type="active site" description="Charge relay system" evidence="6">
    <location>
        <position position="80"/>
    </location>
</feature>
<evidence type="ECO:0000259" key="9">
    <source>
        <dbReference type="PROSITE" id="PS51208"/>
    </source>
</evidence>
<proteinExistence type="inferred from homology"/>
<feature type="region of interest" description="Disordered" evidence="7">
    <location>
        <begin position="32"/>
        <end position="54"/>
    </location>
</feature>
<dbReference type="SUPFAM" id="SSF52743">
    <property type="entry name" value="Subtilisin-like"/>
    <property type="match status" value="1"/>
</dbReference>
<evidence type="ECO:0000256" key="8">
    <source>
        <dbReference type="SAM" id="SignalP"/>
    </source>
</evidence>
<dbReference type="PROSITE" id="PS00136">
    <property type="entry name" value="SUBTILASE_ASP"/>
    <property type="match status" value="1"/>
</dbReference>
<dbReference type="SMART" id="SM00869">
    <property type="entry name" value="Autotransporter"/>
    <property type="match status" value="1"/>
</dbReference>
<protein>
    <submittedName>
        <fullName evidence="10">S8 family serine peptidase</fullName>
    </submittedName>
</protein>
<dbReference type="PANTHER" id="PTHR43806:SF11">
    <property type="entry name" value="CEREVISIN-RELATED"/>
    <property type="match status" value="1"/>
</dbReference>
<evidence type="ECO:0000256" key="3">
    <source>
        <dbReference type="ARBA" id="ARBA00022729"/>
    </source>
</evidence>
<keyword evidence="5 6" id="KW-0720">Serine protease</keyword>
<dbReference type="EMBL" id="JAEHNZ010000004">
    <property type="protein sequence ID" value="MBK0397173.1"/>
    <property type="molecule type" value="Genomic_DNA"/>
</dbReference>
<dbReference type="InterPro" id="IPR000209">
    <property type="entry name" value="Peptidase_S8/S53_dom"/>
</dbReference>
<sequence>MKSAPFKTITLAVLAALLSACGGGGGGSGSDIRPDYNGGGNGNNHTGNGSRPISGTWQAAAANDKAEALSGDGAYIGIVDTGIKTDGIGLRNRNARISKKVIAVYDNELVDSNDTIGHGTKMTEIILDHAPQAAINSGVNSPSSVYSSTGLTNLLLAMEQGTKISILNNSYGDDTTSNNVDIEYGKNYEKLSNSYLLPLYREFVNRNVLVLKAAGNEDRTITNAGAALPLVAPELEKGFLAISAYDQASGEKTQNACGELTKNWCITAPELFSTYGIDTQKTAYVGTSNATAYVSALSARIKSRYDWFSNEDIKNALITTATDKGAPGVDAVWGHGLVNESASLNGYGRFDKTHTFNVEGNKRAYFFDNDISGAGGMIKTGGDILVMNGNNTYTGNTEIRAGELVANGHSVSNHIVGSGGKLTIGDSADTIRLGSVSNQGTLEVNQANLQINGSLNNRNGNINQAIGTRINISGNADLTNSSLTLTGVKNGYVTRQGNTEVLLDAEQGISSAAGFAVRYGTQLGELINNSYNVTGKQVSVTTSRQQIGDVLRNQANYTGRDKTISILDGLLDKLDASKLGNSITYGYIMPTNDEPVAGAGIAQALLTSRALNKTVFGLSTETARHAQEHAVNEKIARSDKTMRQALMSNAGGTMWVDTGYGTSHARNMASTHGESKDYSQSLGLARHLGADGKHGLAVQLSNLSHKWTESYAGLDKKITTRGAGLEGAYTFSQGSYWLSAMLGVDFLKAKTDFGSDHGNQYLFGIAAGKAFNFDRFSIMPSISLQHARINGLDYALNRYGADLVSADNVKTHETSATLGVDGLWKIDEKGKWTLNAGLKLREILNGKTRYTANYGGIKTNVRESYSGHRPNIALTVGTNYHITDSLNVYLNGAYENGRYRNKRAANVGLGWKF</sequence>
<keyword evidence="2 6" id="KW-0645">Protease</keyword>
<evidence type="ECO:0000256" key="4">
    <source>
        <dbReference type="ARBA" id="ARBA00022801"/>
    </source>
</evidence>
<dbReference type="InterPro" id="IPR036852">
    <property type="entry name" value="Peptidase_S8/S53_dom_sf"/>
</dbReference>
<evidence type="ECO:0000256" key="2">
    <source>
        <dbReference type="ARBA" id="ARBA00022670"/>
    </source>
</evidence>
<evidence type="ECO:0000256" key="6">
    <source>
        <dbReference type="PROSITE-ProRule" id="PRU01240"/>
    </source>
</evidence>
<keyword evidence="11" id="KW-1185">Reference proteome</keyword>
<name>A0ABS1BV72_9NEIS</name>
<dbReference type="InterPro" id="IPR050131">
    <property type="entry name" value="Peptidase_S8_subtilisin-like"/>
</dbReference>
<gene>
    <name evidence="10" type="ORF">JDW22_11460</name>
</gene>
<feature type="domain" description="Autotransporter" evidence="9">
    <location>
        <begin position="647"/>
        <end position="913"/>
    </location>
</feature>
<dbReference type="InterPro" id="IPR013425">
    <property type="entry name" value="Autotrns_rpt"/>
</dbReference>
<dbReference type="RefSeq" id="WP_200523162.1">
    <property type="nucleotide sequence ID" value="NZ_JAEHNZ010000004.1"/>
</dbReference>
<dbReference type="Gene3D" id="2.40.128.130">
    <property type="entry name" value="Autotransporter beta-domain"/>
    <property type="match status" value="1"/>
</dbReference>
<evidence type="ECO:0000256" key="1">
    <source>
        <dbReference type="ARBA" id="ARBA00011073"/>
    </source>
</evidence>
<dbReference type="Gene3D" id="3.40.50.200">
    <property type="entry name" value="Peptidase S8/S53 domain"/>
    <property type="match status" value="1"/>
</dbReference>
<dbReference type="InterPro" id="IPR023827">
    <property type="entry name" value="Peptidase_S8_Asp-AS"/>
</dbReference>
<dbReference type="PROSITE" id="PS51892">
    <property type="entry name" value="SUBTILASE"/>
    <property type="match status" value="1"/>
</dbReference>
<dbReference type="Pfam" id="PF12951">
    <property type="entry name" value="PATR"/>
    <property type="match status" value="1"/>
</dbReference>
<keyword evidence="3 8" id="KW-0732">Signal</keyword>
<accession>A0ABS1BV72</accession>
<comment type="similarity">
    <text evidence="1 6">Belongs to the peptidase S8 family.</text>
</comment>
<evidence type="ECO:0000313" key="11">
    <source>
        <dbReference type="Proteomes" id="UP000614058"/>
    </source>
</evidence>
<feature type="active site" description="Charge relay system" evidence="6">
    <location>
        <position position="288"/>
    </location>
</feature>
<organism evidence="10 11">
    <name type="scientific">Kingella bonacorsii</name>
    <dbReference type="NCBI Taxonomy" id="2796361"/>
    <lineage>
        <taxon>Bacteria</taxon>
        <taxon>Pseudomonadati</taxon>
        <taxon>Pseudomonadota</taxon>
        <taxon>Betaproteobacteria</taxon>
        <taxon>Neisseriales</taxon>
        <taxon>Neisseriaceae</taxon>
        <taxon>Kingella</taxon>
    </lineage>
</organism>